<evidence type="ECO:0000256" key="5">
    <source>
        <dbReference type="ARBA" id="ARBA00022636"/>
    </source>
</evidence>
<dbReference type="InterPro" id="IPR043128">
    <property type="entry name" value="Rev_trsase/Diguanyl_cyclase"/>
</dbReference>
<dbReference type="Gene3D" id="3.20.20.450">
    <property type="entry name" value="EAL domain"/>
    <property type="match status" value="1"/>
</dbReference>
<dbReference type="InterPro" id="IPR035965">
    <property type="entry name" value="PAS-like_dom_sf"/>
</dbReference>
<dbReference type="InterPro" id="IPR052155">
    <property type="entry name" value="Biofilm_reg_signaling"/>
</dbReference>
<feature type="transmembrane region" description="Helical" evidence="10">
    <location>
        <begin position="32"/>
        <end position="55"/>
    </location>
</feature>
<dbReference type="InterPro" id="IPR011620">
    <property type="entry name" value="Sig_transdc_His_kinase_LytS_TM"/>
</dbReference>
<dbReference type="FunFam" id="3.20.20.450:FF:000001">
    <property type="entry name" value="Cyclic di-GMP phosphodiesterase yahA"/>
    <property type="match status" value="1"/>
</dbReference>
<dbReference type="InterPro" id="IPR013656">
    <property type="entry name" value="PAS_4"/>
</dbReference>
<dbReference type="NCBIfam" id="TIGR00229">
    <property type="entry name" value="sensory_box"/>
    <property type="match status" value="1"/>
</dbReference>
<dbReference type="GO" id="GO:0071111">
    <property type="term" value="F:cyclic-guanylate-specific phosphodiesterase activity"/>
    <property type="evidence" value="ECO:0007669"/>
    <property type="project" value="UniProtKB-EC"/>
</dbReference>
<evidence type="ECO:0000256" key="1">
    <source>
        <dbReference type="ARBA" id="ARBA00001946"/>
    </source>
</evidence>
<feature type="domain" description="EAL" evidence="11">
    <location>
        <begin position="500"/>
        <end position="754"/>
    </location>
</feature>
<feature type="transmembrane region" description="Helical" evidence="10">
    <location>
        <begin position="99"/>
        <end position="120"/>
    </location>
</feature>
<dbReference type="InterPro" id="IPR029787">
    <property type="entry name" value="Nucleotide_cyclase"/>
</dbReference>
<dbReference type="InterPro" id="IPR000160">
    <property type="entry name" value="GGDEF_dom"/>
</dbReference>
<organism evidence="13 14">
    <name type="scientific">Tolumonas osonensis</name>
    <dbReference type="NCBI Taxonomy" id="675874"/>
    <lineage>
        <taxon>Bacteria</taxon>
        <taxon>Pseudomonadati</taxon>
        <taxon>Pseudomonadota</taxon>
        <taxon>Gammaproteobacteria</taxon>
        <taxon>Aeromonadales</taxon>
        <taxon>Aeromonadaceae</taxon>
        <taxon>Tolumonas</taxon>
    </lineage>
</organism>
<feature type="domain" description="GGDEF" evidence="12">
    <location>
        <begin position="353"/>
        <end position="491"/>
    </location>
</feature>
<dbReference type="Gene3D" id="3.30.70.270">
    <property type="match status" value="1"/>
</dbReference>
<keyword evidence="5" id="KW-0973">c-di-GMP</keyword>
<evidence type="ECO:0000256" key="10">
    <source>
        <dbReference type="SAM" id="Phobius"/>
    </source>
</evidence>
<dbReference type="SUPFAM" id="SSF141868">
    <property type="entry name" value="EAL domain-like"/>
    <property type="match status" value="1"/>
</dbReference>
<evidence type="ECO:0000256" key="2">
    <source>
        <dbReference type="ARBA" id="ARBA00004651"/>
    </source>
</evidence>
<dbReference type="SMART" id="SM00267">
    <property type="entry name" value="GGDEF"/>
    <property type="match status" value="1"/>
</dbReference>
<reference evidence="13 14" key="1">
    <citation type="submission" date="2020-08" db="EMBL/GenBank/DDBJ databases">
        <title>Genomic Encyclopedia of Type Strains, Phase IV (KMG-IV): sequencing the most valuable type-strain genomes for metagenomic binning, comparative biology and taxonomic classification.</title>
        <authorList>
            <person name="Goeker M."/>
        </authorList>
    </citation>
    <scope>NUCLEOTIDE SEQUENCE [LARGE SCALE GENOMIC DNA]</scope>
    <source>
        <strain evidence="13 14">DSM 22975</strain>
    </source>
</reference>
<dbReference type="Gene3D" id="3.30.450.20">
    <property type="entry name" value="PAS domain"/>
    <property type="match status" value="1"/>
</dbReference>
<dbReference type="Pfam" id="PF08448">
    <property type="entry name" value="PAS_4"/>
    <property type="match status" value="1"/>
</dbReference>
<dbReference type="CDD" id="cd01948">
    <property type="entry name" value="EAL"/>
    <property type="match status" value="1"/>
</dbReference>
<comment type="cofactor">
    <cofactor evidence="1">
        <name>Mg(2+)</name>
        <dbReference type="ChEBI" id="CHEBI:18420"/>
    </cofactor>
</comment>
<sequence>MLLEFIKNVALLLSLCLLQGFNLRLSRNYQPLQPLLAGCLFGCICVVGMMTPVQLEPGVIFDARSAILSMAGLFGGALVATVAGVIAGIYRLWLGGATYALGILTIVISVVLGLVFRVAHQRSWVKKGPLQLLLFGFLLHTVILLMFSLFPFPLLNSFMQQIALPYTLSFALATMLLGLMLQGIMNRNRTEQALHDSESSLRAIVQAIPDLMVIIDEDGHYIDTLPATNNPFYPRAQALIGSRLHAELPQETADLILATVRDSLRLKQTQTIEYERDDGIGSRLVEGRAQPLGHRINGKQVVVFLARDITDRKVKEEEITWLAFYDPLTGLPNRRLLQDRLHQAMAGSKRSGHYSALLFIDLDNFKTLNDTQGHDMGDQLLKQVAARLTGCVRECDTVARLGGDEFVVMLEQLSHQEEIAATQSQMIGETILATLAASYQIAGYEHNSSASIGITLFGAHQTSSDELMKRADIAMYQAKSAGRNTLRFFDNKMQFLISSRAELEKDLREGLRQQQLRLFYQPQVDVHGQITGAEALLRWQHPTRGMVPPADFIPLAEESTLILVIGDWVLNEACRQLQRWAGQPAMAHLSLAVNISVRQIHQPDFVDRVLAAIHTTGIRPERLKLELTESLLLEDRDEIIHKMTALKTCGVGFSLDDFGTGYSSLAYLKQLPLEQLKIDKSFVRDLLIDQKNAAIASTIITLARSLGLNVIAEGVETEAQRQRLAELGCDAYQGYLFGRPVTADTLFALTVHGPALR</sequence>
<evidence type="ECO:0000256" key="7">
    <source>
        <dbReference type="ARBA" id="ARBA00022989"/>
    </source>
</evidence>
<dbReference type="PROSITE" id="PS50883">
    <property type="entry name" value="EAL"/>
    <property type="match status" value="1"/>
</dbReference>
<evidence type="ECO:0000256" key="9">
    <source>
        <dbReference type="ARBA" id="ARBA00051114"/>
    </source>
</evidence>
<dbReference type="Pfam" id="PF07694">
    <property type="entry name" value="5TM-5TMR_LYT"/>
    <property type="match status" value="1"/>
</dbReference>
<evidence type="ECO:0000259" key="11">
    <source>
        <dbReference type="PROSITE" id="PS50883"/>
    </source>
</evidence>
<protein>
    <recommendedName>
        <fullName evidence="3">cyclic-guanylate-specific phosphodiesterase</fullName>
        <ecNumber evidence="3">3.1.4.52</ecNumber>
    </recommendedName>
</protein>
<dbReference type="SUPFAM" id="SSF55073">
    <property type="entry name" value="Nucleotide cyclase"/>
    <property type="match status" value="1"/>
</dbReference>
<dbReference type="CDD" id="cd00130">
    <property type="entry name" value="PAS"/>
    <property type="match status" value="1"/>
</dbReference>
<dbReference type="GO" id="GO:0071555">
    <property type="term" value="P:cell wall organization"/>
    <property type="evidence" value="ECO:0007669"/>
    <property type="project" value="InterPro"/>
</dbReference>
<dbReference type="GO" id="GO:0071732">
    <property type="term" value="P:cellular response to nitric oxide"/>
    <property type="evidence" value="ECO:0007669"/>
    <property type="project" value="UniProtKB-ARBA"/>
</dbReference>
<dbReference type="SUPFAM" id="SSF55785">
    <property type="entry name" value="PYP-like sensor domain (PAS domain)"/>
    <property type="match status" value="1"/>
</dbReference>
<comment type="subcellular location">
    <subcellularLocation>
        <location evidence="2">Cell membrane</location>
        <topology evidence="2">Multi-pass membrane protein</topology>
    </subcellularLocation>
</comment>
<dbReference type="RefSeq" id="WP_188027271.1">
    <property type="nucleotide sequence ID" value="NZ_JACHGR010000008.1"/>
</dbReference>
<evidence type="ECO:0000313" key="13">
    <source>
        <dbReference type="EMBL" id="MBB6056545.1"/>
    </source>
</evidence>
<dbReference type="Proteomes" id="UP000585721">
    <property type="component" value="Unassembled WGS sequence"/>
</dbReference>
<dbReference type="AlphaFoldDB" id="A0A841GML3"/>
<dbReference type="PROSITE" id="PS50887">
    <property type="entry name" value="GGDEF"/>
    <property type="match status" value="1"/>
</dbReference>
<keyword evidence="4" id="KW-1003">Cell membrane</keyword>
<dbReference type="Pfam" id="PF00563">
    <property type="entry name" value="EAL"/>
    <property type="match status" value="1"/>
</dbReference>
<dbReference type="EMBL" id="JACHGR010000008">
    <property type="protein sequence ID" value="MBB6056545.1"/>
    <property type="molecule type" value="Genomic_DNA"/>
</dbReference>
<dbReference type="FunFam" id="3.30.70.270:FF:000001">
    <property type="entry name" value="Diguanylate cyclase domain protein"/>
    <property type="match status" value="1"/>
</dbReference>
<evidence type="ECO:0000313" key="14">
    <source>
        <dbReference type="Proteomes" id="UP000585721"/>
    </source>
</evidence>
<dbReference type="GO" id="GO:0005886">
    <property type="term" value="C:plasma membrane"/>
    <property type="evidence" value="ECO:0007669"/>
    <property type="project" value="UniProtKB-SubCell"/>
</dbReference>
<evidence type="ECO:0000256" key="8">
    <source>
        <dbReference type="ARBA" id="ARBA00023136"/>
    </source>
</evidence>
<dbReference type="Pfam" id="PF00990">
    <property type="entry name" value="GGDEF"/>
    <property type="match status" value="1"/>
</dbReference>
<feature type="transmembrane region" description="Helical" evidence="10">
    <location>
        <begin position="67"/>
        <end position="93"/>
    </location>
</feature>
<accession>A0A841GML3</accession>
<feature type="transmembrane region" description="Helical" evidence="10">
    <location>
        <begin position="132"/>
        <end position="150"/>
    </location>
</feature>
<comment type="caution">
    <text evidence="13">The sequence shown here is derived from an EMBL/GenBank/DDBJ whole genome shotgun (WGS) entry which is preliminary data.</text>
</comment>
<dbReference type="NCBIfam" id="TIGR00254">
    <property type="entry name" value="GGDEF"/>
    <property type="match status" value="1"/>
</dbReference>
<dbReference type="InterPro" id="IPR035919">
    <property type="entry name" value="EAL_sf"/>
</dbReference>
<keyword evidence="7 10" id="KW-1133">Transmembrane helix</keyword>
<dbReference type="PANTHER" id="PTHR44757:SF2">
    <property type="entry name" value="BIOFILM ARCHITECTURE MAINTENANCE PROTEIN MBAA"/>
    <property type="match status" value="1"/>
</dbReference>
<dbReference type="SMART" id="SM00052">
    <property type="entry name" value="EAL"/>
    <property type="match status" value="1"/>
</dbReference>
<dbReference type="InterPro" id="IPR000014">
    <property type="entry name" value="PAS"/>
</dbReference>
<evidence type="ECO:0000259" key="12">
    <source>
        <dbReference type="PROSITE" id="PS50887"/>
    </source>
</evidence>
<dbReference type="GO" id="GO:0000155">
    <property type="term" value="F:phosphorelay sensor kinase activity"/>
    <property type="evidence" value="ECO:0007669"/>
    <property type="project" value="InterPro"/>
</dbReference>
<dbReference type="EC" id="3.1.4.52" evidence="3"/>
<evidence type="ECO:0000256" key="6">
    <source>
        <dbReference type="ARBA" id="ARBA00022692"/>
    </source>
</evidence>
<gene>
    <name evidence="13" type="ORF">HNR75_002483</name>
</gene>
<dbReference type="PANTHER" id="PTHR44757">
    <property type="entry name" value="DIGUANYLATE CYCLASE DGCP"/>
    <property type="match status" value="1"/>
</dbReference>
<evidence type="ECO:0000256" key="4">
    <source>
        <dbReference type="ARBA" id="ARBA00022475"/>
    </source>
</evidence>
<dbReference type="InterPro" id="IPR001633">
    <property type="entry name" value="EAL_dom"/>
</dbReference>
<comment type="catalytic activity">
    <reaction evidence="9">
        <text>3',3'-c-di-GMP + H2O = 5'-phosphoguanylyl(3'-&gt;5')guanosine + H(+)</text>
        <dbReference type="Rhea" id="RHEA:24902"/>
        <dbReference type="ChEBI" id="CHEBI:15377"/>
        <dbReference type="ChEBI" id="CHEBI:15378"/>
        <dbReference type="ChEBI" id="CHEBI:58754"/>
        <dbReference type="ChEBI" id="CHEBI:58805"/>
        <dbReference type="EC" id="3.1.4.52"/>
    </reaction>
    <physiologicalReaction direction="left-to-right" evidence="9">
        <dbReference type="Rhea" id="RHEA:24903"/>
    </physiologicalReaction>
</comment>
<dbReference type="CDD" id="cd01949">
    <property type="entry name" value="GGDEF"/>
    <property type="match status" value="1"/>
</dbReference>
<evidence type="ECO:0000256" key="3">
    <source>
        <dbReference type="ARBA" id="ARBA00012282"/>
    </source>
</evidence>
<keyword evidence="8 10" id="KW-0472">Membrane</keyword>
<feature type="transmembrane region" description="Helical" evidence="10">
    <location>
        <begin position="162"/>
        <end position="181"/>
    </location>
</feature>
<keyword evidence="6 10" id="KW-0812">Transmembrane</keyword>
<name>A0A841GML3_9GAMM</name>
<keyword evidence="14" id="KW-1185">Reference proteome</keyword>
<proteinExistence type="predicted"/>